<organism evidence="2 3">
    <name type="scientific">Corynebacterium efficiens (strain DSM 44549 / YS-314 / AJ 12310 / JCM 11189 / NBRC 100395)</name>
    <dbReference type="NCBI Taxonomy" id="196164"/>
    <lineage>
        <taxon>Bacteria</taxon>
        <taxon>Bacillati</taxon>
        <taxon>Actinomycetota</taxon>
        <taxon>Actinomycetes</taxon>
        <taxon>Mycobacteriales</taxon>
        <taxon>Corynebacteriaceae</taxon>
        <taxon>Corynebacterium</taxon>
    </lineage>
</organism>
<name>Q8FR54_COREF</name>
<dbReference type="AlphaFoldDB" id="Q8FR54"/>
<dbReference type="SUPFAM" id="SSF56601">
    <property type="entry name" value="beta-lactamase/transpeptidase-like"/>
    <property type="match status" value="1"/>
</dbReference>
<evidence type="ECO:0000256" key="1">
    <source>
        <dbReference type="SAM" id="Phobius"/>
    </source>
</evidence>
<keyword evidence="1" id="KW-1133">Transmembrane helix</keyword>
<protein>
    <submittedName>
        <fullName evidence="2">Uncharacterized protein</fullName>
    </submittedName>
</protein>
<dbReference type="KEGG" id="cef:CE0911"/>
<feature type="transmembrane region" description="Helical" evidence="1">
    <location>
        <begin position="42"/>
        <end position="60"/>
    </location>
</feature>
<sequence>MWCLRHPLATTTVPPREQWWFLYALGLFGVSSSSYVHPGWRLSTFLLAVVIAVGGPLIIFTDDGEKAGEGAGESVQRTTVSAGSDITGNSSYSDFVENSTGSQVTYLQLDGEFRTGTATERFARPALSLSKLYIADYVLDNGTVEEKYAAVDMINTSSDISASELFEKYPEAVDVTADKYGLLSTRGAERWGYSVTSTYDVVKFVAALLRDDPTSPILVAMAAADPMAADGYDQDWGTHVLPGVIGTKWGWSDDRLLHSSVSFGTDFVVAAAVTGDAEDLTRLVENQLGDVRERSAGD</sequence>
<dbReference type="EMBL" id="BA000035">
    <property type="protein sequence ID" value="BAC17721.1"/>
    <property type="molecule type" value="Genomic_DNA"/>
</dbReference>
<dbReference type="STRING" id="196164.gene:10741316"/>
<dbReference type="InterPro" id="IPR012338">
    <property type="entry name" value="Beta-lactam/transpept-like"/>
</dbReference>
<keyword evidence="3" id="KW-1185">Reference proteome</keyword>
<evidence type="ECO:0000313" key="2">
    <source>
        <dbReference type="EMBL" id="BAC17721.1"/>
    </source>
</evidence>
<dbReference type="Proteomes" id="UP000001409">
    <property type="component" value="Chromosome"/>
</dbReference>
<dbReference type="HOGENOM" id="CLU_058592_0_1_11"/>
<keyword evidence="1" id="KW-0812">Transmembrane</keyword>
<reference evidence="2 3" key="1">
    <citation type="journal article" date="2003" name="Genome Res.">
        <title>Comparative complete genome sequence analysis of the amino acid replacements responsible for the thermostability of Corynebacterium efficiens.</title>
        <authorList>
            <person name="Nishio Y."/>
            <person name="Nakamura Y."/>
            <person name="Kawarabayasi Y."/>
            <person name="Usuda Y."/>
            <person name="Kimura E."/>
            <person name="Sugimoto S."/>
            <person name="Matsui K."/>
            <person name="Yamagishi A."/>
            <person name="Kikuchi H."/>
            <person name="Ikeo K."/>
            <person name="Gojobori T."/>
        </authorList>
    </citation>
    <scope>NUCLEOTIDE SEQUENCE [LARGE SCALE GENOMIC DNA]</scope>
    <source>
        <strain evidence="3">DSM 44549 / YS-314 / AJ 12310 / JCM 11189 / NBRC 100395</strain>
    </source>
</reference>
<proteinExistence type="predicted"/>
<feature type="transmembrane region" description="Helical" evidence="1">
    <location>
        <begin position="20"/>
        <end position="36"/>
    </location>
</feature>
<dbReference type="eggNOG" id="COG1686">
    <property type="taxonomic scope" value="Bacteria"/>
</dbReference>
<dbReference type="Gene3D" id="3.40.710.10">
    <property type="entry name" value="DD-peptidase/beta-lactamase superfamily"/>
    <property type="match status" value="1"/>
</dbReference>
<accession>Q8FR54</accession>
<keyword evidence="1" id="KW-0472">Membrane</keyword>
<evidence type="ECO:0000313" key="3">
    <source>
        <dbReference type="Proteomes" id="UP000001409"/>
    </source>
</evidence>